<reference evidence="2" key="1">
    <citation type="submission" date="2022-07" db="EMBL/GenBank/DDBJ databases">
        <title>Complete Genome Sequence of the Radioresistant Bacterium Deinococcus aetherius ST0316, Isolated from the Air Dust collected in Lower Stratosphere above Japan.</title>
        <authorList>
            <person name="Satoh K."/>
            <person name="Hagiwara K."/>
            <person name="Katsumata K."/>
            <person name="Kubo A."/>
            <person name="Yokobori S."/>
            <person name="Yamagishi A."/>
            <person name="Oono Y."/>
            <person name="Narumi I."/>
        </authorList>
    </citation>
    <scope>NUCLEOTIDE SEQUENCE</scope>
    <source>
        <strain evidence="2">ST0316</strain>
    </source>
</reference>
<dbReference type="RefSeq" id="WP_264775309.1">
    <property type="nucleotide sequence ID" value="NZ_AP026560.1"/>
</dbReference>
<dbReference type="Pfam" id="PF01547">
    <property type="entry name" value="SBP_bac_1"/>
    <property type="match status" value="1"/>
</dbReference>
<dbReference type="SUPFAM" id="SSF53850">
    <property type="entry name" value="Periplasmic binding protein-like II"/>
    <property type="match status" value="1"/>
</dbReference>
<protein>
    <submittedName>
        <fullName evidence="2">Sugar ABC transporter substrate-binding protein</fullName>
    </submittedName>
</protein>
<dbReference type="PANTHER" id="PTHR43649:SF12">
    <property type="entry name" value="DIACETYLCHITOBIOSE BINDING PROTEIN DASA"/>
    <property type="match status" value="1"/>
</dbReference>
<evidence type="ECO:0000313" key="2">
    <source>
        <dbReference type="EMBL" id="BDP42622.1"/>
    </source>
</evidence>
<keyword evidence="3" id="KW-1185">Reference proteome</keyword>
<dbReference type="Gene3D" id="3.40.190.10">
    <property type="entry name" value="Periplasmic binding protein-like II"/>
    <property type="match status" value="1"/>
</dbReference>
<dbReference type="InterPro" id="IPR006059">
    <property type="entry name" value="SBP"/>
</dbReference>
<evidence type="ECO:0000256" key="1">
    <source>
        <dbReference type="SAM" id="SignalP"/>
    </source>
</evidence>
<sequence length="430" mass="46754">MNKVLSRAALLAATCALSAAPLTAGAQGSPKVITFWTAEMASYEPLMNGLIKQFETQNPGVQIKWVDVPFGEVQTRLVQAVAAGREPDVVNLSYEWTHRFAAEGALVPLQKYLSKQDLASYLPNILSAMRYGNDVGALPYYLTTEVVLWNKDIFRQAGLDPNKGPTSDADLLRMGRQIKAKTGKYAFMPTGTILGNPYNFFRSYNIPLLSADGKRAAFNTPRAVAALKFWKAAYDQGLMPEETPSAEFKEEVTRFGAGDLAIAITGPWFVGSQLIPNGFDIGKLGIGAYYGIPNAATMDVAVMSGSKYPAEAAKWARFVTSDTAMLAHARFTNGTELPGTTQALRSNFFKQPETSAKTAALNQAYTTLKRISASQMLRARISPPKISTERYDELTTALKDAVKASLLGQKDPQKALADAQATWNKVLAAR</sequence>
<gene>
    <name evidence="2" type="ORF">DAETH_25910</name>
</gene>
<accession>A0ABN6RLZ2</accession>
<proteinExistence type="predicted"/>
<keyword evidence="1" id="KW-0732">Signal</keyword>
<evidence type="ECO:0000313" key="3">
    <source>
        <dbReference type="Proteomes" id="UP001064971"/>
    </source>
</evidence>
<feature type="signal peptide" evidence="1">
    <location>
        <begin position="1"/>
        <end position="26"/>
    </location>
</feature>
<dbReference type="InterPro" id="IPR050490">
    <property type="entry name" value="Bact_solute-bd_prot1"/>
</dbReference>
<organism evidence="2 3">
    <name type="scientific">Deinococcus aetherius</name>
    <dbReference type="NCBI Taxonomy" id="200252"/>
    <lineage>
        <taxon>Bacteria</taxon>
        <taxon>Thermotogati</taxon>
        <taxon>Deinococcota</taxon>
        <taxon>Deinococci</taxon>
        <taxon>Deinococcales</taxon>
        <taxon>Deinococcaceae</taxon>
        <taxon>Deinococcus</taxon>
    </lineage>
</organism>
<dbReference type="CDD" id="cd13585">
    <property type="entry name" value="PBP2_TMBP_like"/>
    <property type="match status" value="1"/>
</dbReference>
<feature type="chain" id="PRO_5045829905" evidence="1">
    <location>
        <begin position="27"/>
        <end position="430"/>
    </location>
</feature>
<dbReference type="PANTHER" id="PTHR43649">
    <property type="entry name" value="ARABINOSE-BINDING PROTEIN-RELATED"/>
    <property type="match status" value="1"/>
</dbReference>
<dbReference type="EMBL" id="AP026560">
    <property type="protein sequence ID" value="BDP42622.1"/>
    <property type="molecule type" value="Genomic_DNA"/>
</dbReference>
<name>A0ABN6RLZ2_9DEIO</name>
<dbReference type="Proteomes" id="UP001064971">
    <property type="component" value="Chromosome"/>
</dbReference>